<comment type="caution">
    <text evidence="1">The sequence shown here is derived from an EMBL/GenBank/DDBJ whole genome shotgun (WGS) entry which is preliminary data.</text>
</comment>
<feature type="non-terminal residue" evidence="1">
    <location>
        <position position="95"/>
    </location>
</feature>
<accession>A0ACA9NV28</accession>
<reference evidence="1" key="1">
    <citation type="submission" date="2021-06" db="EMBL/GenBank/DDBJ databases">
        <authorList>
            <person name="Kallberg Y."/>
            <person name="Tangrot J."/>
            <person name="Rosling A."/>
        </authorList>
    </citation>
    <scope>NUCLEOTIDE SEQUENCE</scope>
    <source>
        <strain evidence="1">28 12/20/2015</strain>
    </source>
</reference>
<gene>
    <name evidence="1" type="ORF">SPELUC_LOCUS9786</name>
</gene>
<protein>
    <submittedName>
        <fullName evidence="1">1938_t:CDS:1</fullName>
    </submittedName>
</protein>
<organism evidence="1 2">
    <name type="scientific">Cetraspora pellucida</name>
    <dbReference type="NCBI Taxonomy" id="1433469"/>
    <lineage>
        <taxon>Eukaryota</taxon>
        <taxon>Fungi</taxon>
        <taxon>Fungi incertae sedis</taxon>
        <taxon>Mucoromycota</taxon>
        <taxon>Glomeromycotina</taxon>
        <taxon>Glomeromycetes</taxon>
        <taxon>Diversisporales</taxon>
        <taxon>Gigasporaceae</taxon>
        <taxon>Cetraspora</taxon>
    </lineage>
</organism>
<proteinExistence type="predicted"/>
<sequence>MVYAFPYHLNKRDRSFDNARGPSQDLTVVSNVTLSPDPPKAGSDLEVKGSATTKTNIDKGDFFVLLIEDSANPSEVIFSDNPVDICTKTKCPTST</sequence>
<name>A0ACA9NV28_9GLOM</name>
<evidence type="ECO:0000313" key="2">
    <source>
        <dbReference type="Proteomes" id="UP000789366"/>
    </source>
</evidence>
<evidence type="ECO:0000313" key="1">
    <source>
        <dbReference type="EMBL" id="CAG8673501.1"/>
    </source>
</evidence>
<keyword evidence="2" id="KW-1185">Reference proteome</keyword>
<dbReference type="EMBL" id="CAJVPW010016924">
    <property type="protein sequence ID" value="CAG8673501.1"/>
    <property type="molecule type" value="Genomic_DNA"/>
</dbReference>
<dbReference type="Proteomes" id="UP000789366">
    <property type="component" value="Unassembled WGS sequence"/>
</dbReference>